<keyword evidence="1" id="KW-0677">Repeat</keyword>
<dbReference type="InterPro" id="IPR040059">
    <property type="entry name" value="PUM3"/>
</dbReference>
<dbReference type="AlphaFoldDB" id="A0A2T9Y8I0"/>
<feature type="compositionally biased region" description="Basic and acidic residues" evidence="3">
    <location>
        <begin position="19"/>
        <end position="29"/>
    </location>
</feature>
<dbReference type="Gene3D" id="1.25.10.10">
    <property type="entry name" value="Leucine-rich Repeat Variant"/>
    <property type="match status" value="2"/>
</dbReference>
<dbReference type="Proteomes" id="UP000245383">
    <property type="component" value="Unassembled WGS sequence"/>
</dbReference>
<dbReference type="EMBL" id="MBFR01000369">
    <property type="protein sequence ID" value="PVU88622.1"/>
    <property type="molecule type" value="Genomic_DNA"/>
</dbReference>
<feature type="region of interest" description="Disordered" evidence="3">
    <location>
        <begin position="1"/>
        <end position="107"/>
    </location>
</feature>
<organism evidence="5 6">
    <name type="scientific">Smittium simulii</name>
    <dbReference type="NCBI Taxonomy" id="133385"/>
    <lineage>
        <taxon>Eukaryota</taxon>
        <taxon>Fungi</taxon>
        <taxon>Fungi incertae sedis</taxon>
        <taxon>Zoopagomycota</taxon>
        <taxon>Kickxellomycotina</taxon>
        <taxon>Harpellomycetes</taxon>
        <taxon>Harpellales</taxon>
        <taxon>Legeriomycetaceae</taxon>
        <taxon>Smittium</taxon>
    </lineage>
</organism>
<dbReference type="STRING" id="133385.A0A2T9Y8I0"/>
<keyword evidence="2" id="KW-0694">RNA-binding</keyword>
<feature type="domain" description="CPL" evidence="4">
    <location>
        <begin position="419"/>
        <end position="562"/>
    </location>
</feature>
<evidence type="ECO:0000313" key="6">
    <source>
        <dbReference type="Proteomes" id="UP000245383"/>
    </source>
</evidence>
<dbReference type="PANTHER" id="PTHR13389">
    <property type="entry name" value="PUMILIO HOMOLOG 3"/>
    <property type="match status" value="1"/>
</dbReference>
<comment type="caution">
    <text evidence="5">The sequence shown here is derived from an EMBL/GenBank/DDBJ whole genome shotgun (WGS) entry which is preliminary data.</text>
</comment>
<keyword evidence="6" id="KW-1185">Reference proteome</keyword>
<dbReference type="GO" id="GO:0003729">
    <property type="term" value="F:mRNA binding"/>
    <property type="evidence" value="ECO:0007669"/>
    <property type="project" value="TreeGrafter"/>
</dbReference>
<dbReference type="PANTHER" id="PTHR13389:SF0">
    <property type="entry name" value="PUMILIO HOMOLOG 3"/>
    <property type="match status" value="1"/>
</dbReference>
<feature type="compositionally biased region" description="Acidic residues" evidence="3">
    <location>
        <begin position="37"/>
        <end position="63"/>
    </location>
</feature>
<evidence type="ECO:0000256" key="1">
    <source>
        <dbReference type="ARBA" id="ARBA00022737"/>
    </source>
</evidence>
<evidence type="ECO:0000256" key="2">
    <source>
        <dbReference type="ARBA" id="ARBA00022884"/>
    </source>
</evidence>
<evidence type="ECO:0000313" key="5">
    <source>
        <dbReference type="EMBL" id="PVU88622.1"/>
    </source>
</evidence>
<dbReference type="InterPro" id="IPR016024">
    <property type="entry name" value="ARM-type_fold"/>
</dbReference>
<dbReference type="Pfam" id="PF08144">
    <property type="entry name" value="CPL"/>
    <property type="match status" value="1"/>
</dbReference>
<accession>A0A2T9Y8I0</accession>
<dbReference type="InterPro" id="IPR012959">
    <property type="entry name" value="CPL_dom"/>
</dbReference>
<dbReference type="OrthoDB" id="497380at2759"/>
<evidence type="ECO:0000256" key="3">
    <source>
        <dbReference type="SAM" id="MobiDB-lite"/>
    </source>
</evidence>
<sequence>MGIKDKQANTSGSVRNKRKLEQDISKDSSSDISDCSVEVESESEQEDSEQEDSEQEDSTEDIDSQTLPTESVEDTESSSLYANNKDDNSASEKKMEQKLLKEQRKASKPEYQMISTLKKKWEVFRRGDIDTAQRQVVLVEAMLLIKGKIKDVTFKHDCSRIIQSILKRGNMEQRNIIAEELKDSYPSLTNAKYGKFIIMGILKYCPIYRQKVISSFYGNVRKMIKQKESATIIEECYSIWANATQQSRLAQEFYGPEFAIFGAPNALNGSKNTVLSVASIVSSNPEKKPIILKNLKQAIETLINKDHVHLSIVHKCILEYVLNANLTEIQELVSIMRDIIVEILHTKDGAKAGAICFFYATSKDRKYILKTFKQYTLKISSEEYGHWAILAAFESMDDTVFMRKSVLPDISSIVNDLANDRFGRRVLLYLLCGRDRRYIGSDAISLLKSGDSIRQQTCKKDDNLRRSELLDGISSNLLKWAEKNGNNAIYIPFESQLLVETILHCPGDKSAIIQSISNAITESQESTITTDADMDTLPDNHIFMNMTSSRAISNLLKAERRENDLKNSSNSAKPQESENKINFAPILLDKILEYPDLLTKMAKSGVFIVVHLLESPLTSEKTKVELKSSLRNPKQKLVKYNKPAESAPKPETSAKNNKFKKNKPNPAKDKIQQTAIDIMIKLLS</sequence>
<dbReference type="InterPro" id="IPR011989">
    <property type="entry name" value="ARM-like"/>
</dbReference>
<dbReference type="InterPro" id="IPR001313">
    <property type="entry name" value="Pumilio_RNA-bd_rpt"/>
</dbReference>
<feature type="compositionally biased region" description="Basic and acidic residues" evidence="3">
    <location>
        <begin position="84"/>
        <end position="107"/>
    </location>
</feature>
<protein>
    <recommendedName>
        <fullName evidence="4">CPL domain-containing protein</fullName>
    </recommendedName>
</protein>
<feature type="region of interest" description="Disordered" evidence="3">
    <location>
        <begin position="621"/>
        <end position="670"/>
    </location>
</feature>
<reference evidence="5 6" key="1">
    <citation type="journal article" date="2018" name="MBio">
        <title>Comparative Genomics Reveals the Core Gene Toolbox for the Fungus-Insect Symbiosis.</title>
        <authorList>
            <person name="Wang Y."/>
            <person name="Stata M."/>
            <person name="Wang W."/>
            <person name="Stajich J.E."/>
            <person name="White M.M."/>
            <person name="Moncalvo J.M."/>
        </authorList>
    </citation>
    <scope>NUCLEOTIDE SEQUENCE [LARGE SCALE GENOMIC DNA]</scope>
    <source>
        <strain evidence="5 6">SWE-8-4</strain>
    </source>
</reference>
<dbReference type="SMART" id="SM00025">
    <property type="entry name" value="Pumilio"/>
    <property type="match status" value="3"/>
</dbReference>
<dbReference type="GO" id="GO:0006417">
    <property type="term" value="P:regulation of translation"/>
    <property type="evidence" value="ECO:0007669"/>
    <property type="project" value="TreeGrafter"/>
</dbReference>
<evidence type="ECO:0000259" key="4">
    <source>
        <dbReference type="Pfam" id="PF08144"/>
    </source>
</evidence>
<name>A0A2T9Y8I0_9FUNG</name>
<proteinExistence type="predicted"/>
<dbReference type="GO" id="GO:0005730">
    <property type="term" value="C:nucleolus"/>
    <property type="evidence" value="ECO:0007669"/>
    <property type="project" value="TreeGrafter"/>
</dbReference>
<dbReference type="SUPFAM" id="SSF48371">
    <property type="entry name" value="ARM repeat"/>
    <property type="match status" value="1"/>
</dbReference>
<gene>
    <name evidence="5" type="ORF">BB561_005761</name>
</gene>